<name>A0A8X6IRP4_TRICU</name>
<reference evidence="1" key="1">
    <citation type="submission" date="2020-07" db="EMBL/GenBank/DDBJ databases">
        <title>Multicomponent nature underlies the extraordinary mechanical properties of spider dragline silk.</title>
        <authorList>
            <person name="Kono N."/>
            <person name="Nakamura H."/>
            <person name="Mori M."/>
            <person name="Yoshida Y."/>
            <person name="Ohtoshi R."/>
            <person name="Malay A.D."/>
            <person name="Moran D.A.P."/>
            <person name="Tomita M."/>
            <person name="Numata K."/>
            <person name="Arakawa K."/>
        </authorList>
    </citation>
    <scope>NUCLEOTIDE SEQUENCE</scope>
</reference>
<keyword evidence="2" id="KW-1185">Reference proteome</keyword>
<evidence type="ECO:0000313" key="1">
    <source>
        <dbReference type="EMBL" id="GFR27244.1"/>
    </source>
</evidence>
<organism evidence="1 2">
    <name type="scientific">Trichonephila clavata</name>
    <name type="common">Joro spider</name>
    <name type="synonym">Nephila clavata</name>
    <dbReference type="NCBI Taxonomy" id="2740835"/>
    <lineage>
        <taxon>Eukaryota</taxon>
        <taxon>Metazoa</taxon>
        <taxon>Ecdysozoa</taxon>
        <taxon>Arthropoda</taxon>
        <taxon>Chelicerata</taxon>
        <taxon>Arachnida</taxon>
        <taxon>Araneae</taxon>
        <taxon>Araneomorphae</taxon>
        <taxon>Entelegynae</taxon>
        <taxon>Araneoidea</taxon>
        <taxon>Nephilidae</taxon>
        <taxon>Trichonephila</taxon>
    </lineage>
</organism>
<dbReference type="EMBL" id="BMAO01018928">
    <property type="protein sequence ID" value="GFR27244.1"/>
    <property type="molecule type" value="Genomic_DNA"/>
</dbReference>
<dbReference type="AlphaFoldDB" id="A0A8X6IRP4"/>
<accession>A0A8X6IRP4</accession>
<dbReference type="Proteomes" id="UP000887116">
    <property type="component" value="Unassembled WGS sequence"/>
</dbReference>
<sequence length="95" mass="10902">MPYYLYRQYDAVLPVQTVRCLIACTDSTMPYCPYRLYNALSPVHSTMPYRLFTADVLLPTPASKKPFPCSEEGRGRDAIGRVERCIKLYGGHFPY</sequence>
<gene>
    <name evidence="1" type="ORF">TNCT_668071</name>
</gene>
<protein>
    <submittedName>
        <fullName evidence="1">Uncharacterized protein</fullName>
    </submittedName>
</protein>
<proteinExistence type="predicted"/>
<evidence type="ECO:0000313" key="2">
    <source>
        <dbReference type="Proteomes" id="UP000887116"/>
    </source>
</evidence>
<comment type="caution">
    <text evidence="1">The sequence shown here is derived from an EMBL/GenBank/DDBJ whole genome shotgun (WGS) entry which is preliminary data.</text>
</comment>